<evidence type="ECO:0000313" key="4">
    <source>
        <dbReference type="EnsemblFungi" id="EJT69683"/>
    </source>
</evidence>
<dbReference type="GeneID" id="20353024"/>
<feature type="chain" id="PRO_5003812937" evidence="2">
    <location>
        <begin position="20"/>
        <end position="146"/>
    </location>
</feature>
<evidence type="ECO:0000313" key="5">
    <source>
        <dbReference type="Proteomes" id="UP000006039"/>
    </source>
</evidence>
<feature type="signal peptide" evidence="2">
    <location>
        <begin position="1"/>
        <end position="19"/>
    </location>
</feature>
<feature type="compositionally biased region" description="Low complexity" evidence="1">
    <location>
        <begin position="128"/>
        <end position="146"/>
    </location>
</feature>
<evidence type="ECO:0000256" key="2">
    <source>
        <dbReference type="SAM" id="SignalP"/>
    </source>
</evidence>
<dbReference type="EnsemblFungi" id="EJT69683">
    <property type="protein sequence ID" value="EJT69683"/>
    <property type="gene ID" value="GGTG_12566"/>
</dbReference>
<reference evidence="3" key="2">
    <citation type="submission" date="2010-07" db="EMBL/GenBank/DDBJ databases">
        <authorList>
            <consortium name="The Broad Institute Genome Sequencing Platform"/>
            <consortium name="Broad Institute Genome Sequencing Center for Infectious Disease"/>
            <person name="Ma L.-J."/>
            <person name="Dead R."/>
            <person name="Young S."/>
            <person name="Zeng Q."/>
            <person name="Koehrsen M."/>
            <person name="Alvarado L."/>
            <person name="Berlin A."/>
            <person name="Chapman S.B."/>
            <person name="Chen Z."/>
            <person name="Freedman E."/>
            <person name="Gellesch M."/>
            <person name="Goldberg J."/>
            <person name="Griggs A."/>
            <person name="Gujja S."/>
            <person name="Heilman E.R."/>
            <person name="Heiman D."/>
            <person name="Hepburn T."/>
            <person name="Howarth C."/>
            <person name="Jen D."/>
            <person name="Larson L."/>
            <person name="Mehta T."/>
            <person name="Neiman D."/>
            <person name="Pearson M."/>
            <person name="Roberts A."/>
            <person name="Saif S."/>
            <person name="Shea T."/>
            <person name="Shenoy N."/>
            <person name="Sisk P."/>
            <person name="Stolte C."/>
            <person name="Sykes S."/>
            <person name="Walk T."/>
            <person name="White J."/>
            <person name="Yandava C."/>
            <person name="Haas B."/>
            <person name="Nusbaum C."/>
            <person name="Birren B."/>
        </authorList>
    </citation>
    <scope>NUCLEOTIDE SEQUENCE</scope>
    <source>
        <strain evidence="3">R3-111a-1</strain>
    </source>
</reference>
<reference evidence="5" key="1">
    <citation type="submission" date="2010-07" db="EMBL/GenBank/DDBJ databases">
        <title>The genome sequence of Gaeumannomyces graminis var. tritici strain R3-111a-1.</title>
        <authorList>
            <consortium name="The Broad Institute Genome Sequencing Platform"/>
            <person name="Ma L.-J."/>
            <person name="Dead R."/>
            <person name="Young S."/>
            <person name="Zeng Q."/>
            <person name="Koehrsen M."/>
            <person name="Alvarado L."/>
            <person name="Berlin A."/>
            <person name="Chapman S.B."/>
            <person name="Chen Z."/>
            <person name="Freedman E."/>
            <person name="Gellesch M."/>
            <person name="Goldberg J."/>
            <person name="Griggs A."/>
            <person name="Gujja S."/>
            <person name="Heilman E.R."/>
            <person name="Heiman D."/>
            <person name="Hepburn T."/>
            <person name="Howarth C."/>
            <person name="Jen D."/>
            <person name="Larson L."/>
            <person name="Mehta T."/>
            <person name="Neiman D."/>
            <person name="Pearson M."/>
            <person name="Roberts A."/>
            <person name="Saif S."/>
            <person name="Shea T."/>
            <person name="Shenoy N."/>
            <person name="Sisk P."/>
            <person name="Stolte C."/>
            <person name="Sykes S."/>
            <person name="Walk T."/>
            <person name="White J."/>
            <person name="Yandava C."/>
            <person name="Haas B."/>
            <person name="Nusbaum C."/>
            <person name="Birren B."/>
        </authorList>
    </citation>
    <scope>NUCLEOTIDE SEQUENCE [LARGE SCALE GENOMIC DNA]</scope>
    <source>
        <strain evidence="5">R3-111a-1</strain>
    </source>
</reference>
<feature type="non-terminal residue" evidence="3">
    <location>
        <position position="146"/>
    </location>
</feature>
<dbReference type="AlphaFoldDB" id="J8QN83"/>
<dbReference type="Proteomes" id="UP000006039">
    <property type="component" value="Unassembled WGS sequence"/>
</dbReference>
<evidence type="ECO:0000313" key="3">
    <source>
        <dbReference type="EMBL" id="EJT69683.1"/>
    </source>
</evidence>
<keyword evidence="5" id="KW-1185">Reference proteome</keyword>
<reference evidence="4" key="4">
    <citation type="journal article" date="2015" name="G3 (Bethesda)">
        <title>Genome sequences of three phytopathogenic species of the Magnaporthaceae family of fungi.</title>
        <authorList>
            <person name="Okagaki L.H."/>
            <person name="Nunes C.C."/>
            <person name="Sailsbery J."/>
            <person name="Clay B."/>
            <person name="Brown D."/>
            <person name="John T."/>
            <person name="Oh Y."/>
            <person name="Young N."/>
            <person name="Fitzgerald M."/>
            <person name="Haas B.J."/>
            <person name="Zeng Q."/>
            <person name="Young S."/>
            <person name="Adiconis X."/>
            <person name="Fan L."/>
            <person name="Levin J.Z."/>
            <person name="Mitchell T.K."/>
            <person name="Okubara P.A."/>
            <person name="Farman M.L."/>
            <person name="Kohn L.M."/>
            <person name="Birren B."/>
            <person name="Ma L.-J."/>
            <person name="Dean R.A."/>
        </authorList>
    </citation>
    <scope>NUCLEOTIDE SEQUENCE</scope>
    <source>
        <strain evidence="4">R3-111a-1</strain>
    </source>
</reference>
<dbReference type="VEuPathDB" id="FungiDB:GGTG_12566"/>
<name>J8QN83_GAET3</name>
<proteinExistence type="predicted"/>
<reference evidence="3" key="3">
    <citation type="submission" date="2010-09" db="EMBL/GenBank/DDBJ databases">
        <title>Annotation of Gaeumannomyces graminis var. tritici R3-111a-1.</title>
        <authorList>
            <consortium name="The Broad Institute Genome Sequencing Platform"/>
            <person name="Ma L.-J."/>
            <person name="Dead R."/>
            <person name="Young S.K."/>
            <person name="Zeng Q."/>
            <person name="Gargeya S."/>
            <person name="Fitzgerald M."/>
            <person name="Haas B."/>
            <person name="Abouelleil A."/>
            <person name="Alvarado L."/>
            <person name="Arachchi H.M."/>
            <person name="Berlin A."/>
            <person name="Brown A."/>
            <person name="Chapman S.B."/>
            <person name="Chen Z."/>
            <person name="Dunbar C."/>
            <person name="Freedman E."/>
            <person name="Gearin G."/>
            <person name="Gellesch M."/>
            <person name="Goldberg J."/>
            <person name="Griggs A."/>
            <person name="Gujja S."/>
            <person name="Heiman D."/>
            <person name="Howarth C."/>
            <person name="Larson L."/>
            <person name="Lui A."/>
            <person name="MacDonald P.J.P."/>
            <person name="Mehta T."/>
            <person name="Montmayeur A."/>
            <person name="Murphy C."/>
            <person name="Neiman D."/>
            <person name="Pearson M."/>
            <person name="Priest M."/>
            <person name="Roberts A."/>
            <person name="Saif S."/>
            <person name="Shea T."/>
            <person name="Shenoy N."/>
            <person name="Sisk P."/>
            <person name="Stolte C."/>
            <person name="Sykes S."/>
            <person name="Yandava C."/>
            <person name="Wortman J."/>
            <person name="Nusbaum C."/>
            <person name="Birren B."/>
        </authorList>
    </citation>
    <scope>NUCLEOTIDE SEQUENCE</scope>
    <source>
        <strain evidence="3">R3-111a-1</strain>
    </source>
</reference>
<keyword evidence="2" id="KW-0732">Signal</keyword>
<protein>
    <submittedName>
        <fullName evidence="3 4">Uncharacterized protein</fullName>
    </submittedName>
</protein>
<dbReference type="RefSeq" id="XP_009228731.1">
    <property type="nucleotide sequence ID" value="XM_009230467.1"/>
</dbReference>
<reference evidence="4" key="5">
    <citation type="submission" date="2018-04" db="UniProtKB">
        <authorList>
            <consortium name="EnsemblFungi"/>
        </authorList>
    </citation>
    <scope>IDENTIFICATION</scope>
    <source>
        <strain evidence="4">R3-111a-1</strain>
    </source>
</reference>
<feature type="region of interest" description="Disordered" evidence="1">
    <location>
        <begin position="115"/>
        <end position="146"/>
    </location>
</feature>
<organism evidence="3">
    <name type="scientific">Gaeumannomyces tritici (strain R3-111a-1)</name>
    <name type="common">Wheat and barley take-all root rot fungus</name>
    <name type="synonym">Gaeumannomyces graminis var. tritici</name>
    <dbReference type="NCBI Taxonomy" id="644352"/>
    <lineage>
        <taxon>Eukaryota</taxon>
        <taxon>Fungi</taxon>
        <taxon>Dikarya</taxon>
        <taxon>Ascomycota</taxon>
        <taxon>Pezizomycotina</taxon>
        <taxon>Sordariomycetes</taxon>
        <taxon>Sordariomycetidae</taxon>
        <taxon>Magnaporthales</taxon>
        <taxon>Magnaporthaceae</taxon>
        <taxon>Gaeumannomyces</taxon>
    </lineage>
</organism>
<gene>
    <name evidence="4" type="primary">20353024</name>
    <name evidence="3" type="ORF">GGTG_12566</name>
</gene>
<sequence>MFVKNILVFLPLILSGAVALPAPKTDAVFGLSTRSLPDVPVARVVLPRAVNYPVPMVKPRHSTVPAKVSQLAARDDAAVEALTLRSELETRGLLDELKKIPKTIKKIPKTIKNKFNQLKDKLKGGKKGAAPATPAEPTTPAEPATP</sequence>
<accession>J8QN83</accession>
<dbReference type="EMBL" id="GL385403">
    <property type="protein sequence ID" value="EJT69683.1"/>
    <property type="molecule type" value="Genomic_DNA"/>
</dbReference>
<evidence type="ECO:0000256" key="1">
    <source>
        <dbReference type="SAM" id="MobiDB-lite"/>
    </source>
</evidence>